<accession>A0A385TYF0</accession>
<keyword evidence="2" id="KW-1185">Reference proteome</keyword>
<dbReference type="RefSeq" id="WP_119851359.1">
    <property type="nucleotide sequence ID" value="NZ_CP032413.1"/>
</dbReference>
<dbReference type="InterPro" id="IPR032787">
    <property type="entry name" value="Prok-E2_D"/>
</dbReference>
<geneLocation type="plasmid" evidence="1 2">
    <name>pAZOPL1</name>
</geneLocation>
<sequence>MSQVLSVHSGEGRTGNELVIRIRDHYALPIIEEYSNGVKVGEGIYTHEAVAGAILQSLETGMVRTPVMPRGSLHYVELTKSRRFVFLEVSPHTRKAFYHEAILEDVPFPRLVFGFELQAREKKWAIVHVYLAALEDQIIPNEESMVFFYPYTNVQSNFQVCWGGQQLPDIERFSQLSTFPELFFNSPNSDCYYLDANKSKMSYRELVTKIKGREFPQEYLAPTNLTLQEWFNRIVGLEV</sequence>
<dbReference type="AlphaFoldDB" id="A0A385TYF0"/>
<evidence type="ECO:0008006" key="3">
    <source>
        <dbReference type="Google" id="ProtNLM"/>
    </source>
</evidence>
<organism evidence="1 2">
    <name type="scientific">Paenibacillus lautus</name>
    <name type="common">Bacillus lautus</name>
    <dbReference type="NCBI Taxonomy" id="1401"/>
    <lineage>
        <taxon>Bacteria</taxon>
        <taxon>Bacillati</taxon>
        <taxon>Bacillota</taxon>
        <taxon>Bacilli</taxon>
        <taxon>Bacillales</taxon>
        <taxon>Paenibacillaceae</taxon>
        <taxon>Paenibacillus</taxon>
    </lineage>
</organism>
<protein>
    <recommendedName>
        <fullName evidence="3">PRTRC system protein B</fullName>
    </recommendedName>
</protein>
<reference evidence="1 2" key="1">
    <citation type="submission" date="2018-09" db="EMBL/GenBank/DDBJ databases">
        <title>Genome Sequence of Paenibacillus lautus Strain E7593-69, Azo Dye-Degrading Bacteria, Isolated from Commercial Tattoo Inks.</title>
        <authorList>
            <person name="Nho S.W."/>
            <person name="Kim S.-J."/>
            <person name="Kweon O."/>
            <person name="Cerniglia C.E."/>
        </authorList>
    </citation>
    <scope>NUCLEOTIDE SEQUENCE [LARGE SCALE GENOMIC DNA]</scope>
    <source>
        <strain evidence="1 2">E7593-69</strain>
        <plasmid evidence="1 2">pAZOPL1</plasmid>
    </source>
</reference>
<dbReference type="Pfam" id="PF14460">
    <property type="entry name" value="Prok-E2_D"/>
    <property type="match status" value="1"/>
</dbReference>
<keyword evidence="1" id="KW-0614">Plasmid</keyword>
<name>A0A385TYF0_PAELA</name>
<evidence type="ECO:0000313" key="2">
    <source>
        <dbReference type="Proteomes" id="UP000266552"/>
    </source>
</evidence>
<dbReference type="Proteomes" id="UP000266552">
    <property type="component" value="Plasmid pAZOPL1"/>
</dbReference>
<evidence type="ECO:0000313" key="1">
    <source>
        <dbReference type="EMBL" id="AYB47998.1"/>
    </source>
</evidence>
<gene>
    <name evidence="1" type="ORF">D5F53_32220</name>
</gene>
<dbReference type="EMBL" id="CP032413">
    <property type="protein sequence ID" value="AYB47998.1"/>
    <property type="molecule type" value="Genomic_DNA"/>
</dbReference>
<dbReference type="KEGG" id="plw:D5F53_32220"/>
<proteinExistence type="predicted"/>